<dbReference type="SMART" id="SM00858">
    <property type="entry name" value="SAF"/>
    <property type="match status" value="1"/>
</dbReference>
<dbReference type="EMBL" id="PJAI02000009">
    <property type="protein sequence ID" value="TYK65571.1"/>
    <property type="molecule type" value="Genomic_DNA"/>
</dbReference>
<keyword evidence="4 7" id="KW-0732">Signal</keyword>
<evidence type="ECO:0000256" key="4">
    <source>
        <dbReference type="ARBA" id="ARBA00022729"/>
    </source>
</evidence>
<dbReference type="InterPro" id="IPR039246">
    <property type="entry name" value="Flagellar_FlgA"/>
</dbReference>
<feature type="chain" id="PRO_5044965530" description="Flagella basal body P-ring formation protein FlgA" evidence="7">
    <location>
        <begin position="24"/>
        <end position="230"/>
    </location>
</feature>
<dbReference type="Proteomes" id="UP000815846">
    <property type="component" value="Unassembled WGS sequence"/>
</dbReference>
<keyword evidence="9" id="KW-0282">Flagellum</keyword>
<dbReference type="Gene3D" id="3.90.1210.10">
    <property type="entry name" value="Antifreeze-like/N-acetylneuraminic acid synthase C-terminal domain"/>
    <property type="match status" value="1"/>
</dbReference>
<dbReference type="CDD" id="cd11614">
    <property type="entry name" value="SAF_CpaB_FlgA_like"/>
    <property type="match status" value="1"/>
</dbReference>
<evidence type="ECO:0000256" key="2">
    <source>
        <dbReference type="ARBA" id="ARBA00010474"/>
    </source>
</evidence>
<dbReference type="InterPro" id="IPR041231">
    <property type="entry name" value="FlgA_N"/>
</dbReference>
<evidence type="ECO:0000256" key="5">
    <source>
        <dbReference type="ARBA" id="ARBA00022764"/>
    </source>
</evidence>
<keyword evidence="10" id="KW-1185">Reference proteome</keyword>
<dbReference type="Pfam" id="PF17656">
    <property type="entry name" value="ChapFlgA_N"/>
    <property type="match status" value="1"/>
</dbReference>
<gene>
    <name evidence="9" type="primary">flgA</name>
    <name evidence="9" type="ORF">CWS31_009400</name>
</gene>
<dbReference type="PANTHER" id="PTHR36307:SF1">
    <property type="entry name" value="FLAGELLA BASAL BODY P-RING FORMATION PROTEIN FLGA"/>
    <property type="match status" value="1"/>
</dbReference>
<keyword evidence="9" id="KW-0969">Cilium</keyword>
<dbReference type="RefSeq" id="WP_101344154.1">
    <property type="nucleotide sequence ID" value="NZ_PJAI02000009.1"/>
</dbReference>
<dbReference type="InterPro" id="IPR013974">
    <property type="entry name" value="SAF"/>
</dbReference>
<reference evidence="9 10" key="1">
    <citation type="submission" date="2019-08" db="EMBL/GenBank/DDBJ databases">
        <title>Microbe sample from Colwellia echini.</title>
        <authorList>
            <person name="Christiansen L."/>
            <person name="Pathiraja D."/>
            <person name="Schultz-Johansen M."/>
            <person name="Choi I.-G."/>
            <person name="Stougaard P."/>
        </authorList>
    </citation>
    <scope>NUCLEOTIDE SEQUENCE [LARGE SCALE GENOMIC DNA]</scope>
    <source>
        <strain evidence="9 10">A3</strain>
    </source>
</reference>
<dbReference type="PANTHER" id="PTHR36307">
    <property type="entry name" value="FLAGELLA BASAL BODY P-RING FORMATION PROTEIN FLGA"/>
    <property type="match status" value="1"/>
</dbReference>
<organism evidence="9 10">
    <name type="scientific">Colwellia echini</name>
    <dbReference type="NCBI Taxonomy" id="1982103"/>
    <lineage>
        <taxon>Bacteria</taxon>
        <taxon>Pseudomonadati</taxon>
        <taxon>Pseudomonadota</taxon>
        <taxon>Gammaproteobacteria</taxon>
        <taxon>Alteromonadales</taxon>
        <taxon>Colwelliaceae</taxon>
        <taxon>Colwellia</taxon>
    </lineage>
</organism>
<keyword evidence="9" id="KW-0966">Cell projection</keyword>
<evidence type="ECO:0000256" key="1">
    <source>
        <dbReference type="ARBA" id="ARBA00004418"/>
    </source>
</evidence>
<comment type="function">
    <text evidence="6 7">Involved in the assembly process of the P-ring formation. It may associate with FlgF on the rod constituting a structure essential for the P-ring assembly or may act as a modulator protein for the P-ring assembly.</text>
</comment>
<keyword evidence="7" id="KW-1005">Bacterial flagellum biogenesis</keyword>
<sequence length="230" mass="25538">MRLTSFFSFFILLLLIKHTAVTATELDSDFIEQFATDYLIEQFPSTGEEKVRITVAEIDPRIIIQPCSVPITAELPDENSSRNVSVKISCDESTPWKIYLSAKVEITKAFLIAKNTINKGDMLDDSNVELAYMPINRIRGKKLTDTSVVFGAKAKRRIAQGKTISKRSICLICKGDFVTIIAASSSFNIKTQGEALSSANMNEQIRVRNSRSNKVITANVNGVNQVIINL</sequence>
<dbReference type="InterPro" id="IPR017585">
    <property type="entry name" value="SAF_FlgA"/>
</dbReference>
<evidence type="ECO:0000256" key="3">
    <source>
        <dbReference type="ARBA" id="ARBA00014754"/>
    </source>
</evidence>
<evidence type="ECO:0000256" key="7">
    <source>
        <dbReference type="RuleBase" id="RU362063"/>
    </source>
</evidence>
<name>A0ABY3MWJ8_9GAMM</name>
<feature type="signal peptide" evidence="7">
    <location>
        <begin position="1"/>
        <end position="23"/>
    </location>
</feature>
<dbReference type="NCBIfam" id="TIGR03170">
    <property type="entry name" value="flgA_cterm"/>
    <property type="match status" value="1"/>
</dbReference>
<protein>
    <recommendedName>
        <fullName evidence="3 7">Flagella basal body P-ring formation protein FlgA</fullName>
    </recommendedName>
</protein>
<dbReference type="Pfam" id="PF13144">
    <property type="entry name" value="ChapFlgA"/>
    <property type="match status" value="1"/>
</dbReference>
<comment type="similarity">
    <text evidence="2 7">Belongs to the FlgA family.</text>
</comment>
<proteinExistence type="inferred from homology"/>
<dbReference type="Gene3D" id="2.30.30.760">
    <property type="match status" value="1"/>
</dbReference>
<accession>A0ABY3MWJ8</accession>
<evidence type="ECO:0000256" key="6">
    <source>
        <dbReference type="ARBA" id="ARBA00025643"/>
    </source>
</evidence>
<comment type="caution">
    <text evidence="9">The sequence shown here is derived from an EMBL/GenBank/DDBJ whole genome shotgun (WGS) entry which is preliminary data.</text>
</comment>
<evidence type="ECO:0000259" key="8">
    <source>
        <dbReference type="SMART" id="SM00858"/>
    </source>
</evidence>
<comment type="subcellular location">
    <subcellularLocation>
        <location evidence="1 7">Periplasm</location>
    </subcellularLocation>
</comment>
<evidence type="ECO:0000313" key="9">
    <source>
        <dbReference type="EMBL" id="TYK65571.1"/>
    </source>
</evidence>
<evidence type="ECO:0000313" key="10">
    <source>
        <dbReference type="Proteomes" id="UP000815846"/>
    </source>
</evidence>
<feature type="domain" description="SAF" evidence="8">
    <location>
        <begin position="108"/>
        <end position="170"/>
    </location>
</feature>
<keyword evidence="5 7" id="KW-0574">Periplasm</keyword>